<dbReference type="PANTHER" id="PTHR30535">
    <property type="entry name" value="VITAMIN B12-BINDING PROTEIN"/>
    <property type="match status" value="1"/>
</dbReference>
<evidence type="ECO:0000256" key="1">
    <source>
        <dbReference type="ARBA" id="ARBA00008814"/>
    </source>
</evidence>
<dbReference type="PROSITE" id="PS50983">
    <property type="entry name" value="FE_B12_PBP"/>
    <property type="match status" value="1"/>
</dbReference>
<organism evidence="4 5">
    <name type="scientific">Serinibacter arcticus</name>
    <dbReference type="NCBI Taxonomy" id="1655435"/>
    <lineage>
        <taxon>Bacteria</taxon>
        <taxon>Bacillati</taxon>
        <taxon>Actinomycetota</taxon>
        <taxon>Actinomycetes</taxon>
        <taxon>Micrococcales</taxon>
        <taxon>Beutenbergiaceae</taxon>
        <taxon>Serinibacter</taxon>
    </lineage>
</organism>
<evidence type="ECO:0000313" key="4">
    <source>
        <dbReference type="EMBL" id="PWD50298.1"/>
    </source>
</evidence>
<dbReference type="PROSITE" id="PS51257">
    <property type="entry name" value="PROKAR_LIPOPROTEIN"/>
    <property type="match status" value="1"/>
</dbReference>
<keyword evidence="4" id="KW-0675">Receptor</keyword>
<dbReference type="InterPro" id="IPR002491">
    <property type="entry name" value="ABC_transptr_periplasmic_BD"/>
</dbReference>
<dbReference type="AlphaFoldDB" id="A0A2U1ZTI3"/>
<keyword evidence="2" id="KW-0732">Signal</keyword>
<accession>A0A2U1ZTI3</accession>
<dbReference type="OrthoDB" id="9797736at2"/>
<gene>
    <name evidence="4" type="ORF">C8046_06090</name>
</gene>
<name>A0A2U1ZTI3_9MICO</name>
<dbReference type="Gene3D" id="3.40.50.1980">
    <property type="entry name" value="Nitrogenase molybdenum iron protein domain"/>
    <property type="match status" value="2"/>
</dbReference>
<feature type="domain" description="Fe/B12 periplasmic-binding" evidence="3">
    <location>
        <begin position="105"/>
        <end position="368"/>
    </location>
</feature>
<protein>
    <submittedName>
        <fullName evidence="4">Hemin receptor</fullName>
    </submittedName>
</protein>
<dbReference type="RefSeq" id="WP_109228681.1">
    <property type="nucleotide sequence ID" value="NZ_PYHR01000002.1"/>
</dbReference>
<feature type="chain" id="PRO_5015396578" evidence="2">
    <location>
        <begin position="36"/>
        <end position="374"/>
    </location>
</feature>
<reference evidence="4 5" key="1">
    <citation type="submission" date="2018-03" db="EMBL/GenBank/DDBJ databases">
        <title>Genome assembly of novel Miniimonas species PCH200.</title>
        <authorList>
            <person name="Thakur V."/>
            <person name="Kumar V."/>
            <person name="Singh D."/>
        </authorList>
    </citation>
    <scope>NUCLEOTIDE SEQUENCE [LARGE SCALE GENOMIC DNA]</scope>
    <source>
        <strain evidence="4 5">PCH200</strain>
    </source>
</reference>
<dbReference type="EMBL" id="PYHR01000002">
    <property type="protein sequence ID" value="PWD50298.1"/>
    <property type="molecule type" value="Genomic_DNA"/>
</dbReference>
<evidence type="ECO:0000259" key="3">
    <source>
        <dbReference type="PROSITE" id="PS50983"/>
    </source>
</evidence>
<comment type="similarity">
    <text evidence="1">Belongs to the bacterial solute-binding protein 8 family.</text>
</comment>
<dbReference type="PANTHER" id="PTHR30535:SF4">
    <property type="entry name" value="HEMIN-BINDING PERIPLASMIC PROTEIN HMUT"/>
    <property type="match status" value="1"/>
</dbReference>
<evidence type="ECO:0000313" key="5">
    <source>
        <dbReference type="Proteomes" id="UP000245166"/>
    </source>
</evidence>
<evidence type="ECO:0000256" key="2">
    <source>
        <dbReference type="SAM" id="SignalP"/>
    </source>
</evidence>
<comment type="caution">
    <text evidence="4">The sequence shown here is derived from an EMBL/GenBank/DDBJ whole genome shotgun (WGS) entry which is preliminary data.</text>
</comment>
<feature type="signal peptide" evidence="2">
    <location>
        <begin position="1"/>
        <end position="35"/>
    </location>
</feature>
<dbReference type="Proteomes" id="UP000245166">
    <property type="component" value="Unassembled WGS sequence"/>
</dbReference>
<keyword evidence="5" id="KW-1185">Reference proteome</keyword>
<dbReference type="InterPro" id="IPR050902">
    <property type="entry name" value="ABC_Transporter_SBP"/>
</dbReference>
<sequence length="374" mass="38722">MFSIDRSRARRRGSVLALLMATSLGLAACSGTADAGGDAAAAAAGPHLADVTPLADPHTFVGPSTARLAESDVVPVATDPRPQLPVTVTDAQGTSVTVHDTSRILALDLYGSTARTVVELGLLDSLVGRDTSSQFPEVAHLPLVTANGHELNAESILDLAPTLIITDTSLGPWDVVLQMREAGIPVVVVDARRSLETVGDLIRQVGAAVGLPDEAELLAERTQERIDRTEREIAEVAPPAGEGLRTIFLYVRGGSGIYYLFGQDSGTDSLITGLGGIDVASEIGWTGMEPVTDEGLIAMQPELVLLMTKGLESTGGVDGLLEAVPALASTPAGENRRFVDMADTEILSFGPASADVLEALAVAIYAPGATAVAE</sequence>
<proteinExistence type="inferred from homology"/>
<dbReference type="SUPFAM" id="SSF53807">
    <property type="entry name" value="Helical backbone' metal receptor"/>
    <property type="match status" value="1"/>
</dbReference>
<dbReference type="Pfam" id="PF01497">
    <property type="entry name" value="Peripla_BP_2"/>
    <property type="match status" value="1"/>
</dbReference>